<evidence type="ECO:0000313" key="1">
    <source>
        <dbReference type="EMBL" id="CAB4128712.1"/>
    </source>
</evidence>
<accession>A0A6J5L566</accession>
<sequence>MSSYTAVDTWSEIQASEIELGKVVRIERTDSDGEPSFRIEGTISEVNKVAMGPDAKVAVRFATWGYSPIDLHPTDRVFLIGQVIHHI</sequence>
<gene>
    <name evidence="1" type="ORF">UFOVP113_76</name>
    <name evidence="2" type="ORF">UFOVP225_63</name>
</gene>
<dbReference type="EMBL" id="LR796231">
    <property type="protein sequence ID" value="CAB4128712.1"/>
    <property type="molecule type" value="Genomic_DNA"/>
</dbReference>
<protein>
    <submittedName>
        <fullName evidence="1">Uncharacterized protein</fullName>
    </submittedName>
</protein>
<dbReference type="EMBL" id="LR798275">
    <property type="protein sequence ID" value="CAB5219385.1"/>
    <property type="molecule type" value="Genomic_DNA"/>
</dbReference>
<name>A0A6J5L566_9CAUD</name>
<proteinExistence type="predicted"/>
<evidence type="ECO:0000313" key="2">
    <source>
        <dbReference type="EMBL" id="CAB5219385.1"/>
    </source>
</evidence>
<organism evidence="1">
    <name type="scientific">uncultured Caudovirales phage</name>
    <dbReference type="NCBI Taxonomy" id="2100421"/>
    <lineage>
        <taxon>Viruses</taxon>
        <taxon>Duplodnaviria</taxon>
        <taxon>Heunggongvirae</taxon>
        <taxon>Uroviricota</taxon>
        <taxon>Caudoviricetes</taxon>
        <taxon>Peduoviridae</taxon>
        <taxon>Maltschvirus</taxon>
        <taxon>Maltschvirus maltsch</taxon>
    </lineage>
</organism>
<reference evidence="1" key="1">
    <citation type="submission" date="2020-04" db="EMBL/GenBank/DDBJ databases">
        <authorList>
            <person name="Chiriac C."/>
            <person name="Salcher M."/>
            <person name="Ghai R."/>
            <person name="Kavagutti S V."/>
        </authorList>
    </citation>
    <scope>NUCLEOTIDE SEQUENCE</scope>
</reference>